<organism evidence="7">
    <name type="scientific">Microbacterium sp. A8/3-1</name>
    <dbReference type="NCBI Taxonomy" id="3160749"/>
    <lineage>
        <taxon>Bacteria</taxon>
        <taxon>Bacillati</taxon>
        <taxon>Actinomycetota</taxon>
        <taxon>Actinomycetes</taxon>
        <taxon>Micrococcales</taxon>
        <taxon>Microbacteriaceae</taxon>
        <taxon>Microbacterium</taxon>
    </lineage>
</organism>
<dbReference type="AlphaFoldDB" id="A0AAU7VXD6"/>
<feature type="domain" description="Carbohydrate kinase FGGY N-terminal" evidence="5">
    <location>
        <begin position="13"/>
        <end position="257"/>
    </location>
</feature>
<dbReference type="GO" id="GO:0016773">
    <property type="term" value="F:phosphotransferase activity, alcohol group as acceptor"/>
    <property type="evidence" value="ECO:0007669"/>
    <property type="project" value="InterPro"/>
</dbReference>
<dbReference type="InterPro" id="IPR000577">
    <property type="entry name" value="Carb_kinase_FGGY"/>
</dbReference>
<dbReference type="InterPro" id="IPR018485">
    <property type="entry name" value="FGGY_C"/>
</dbReference>
<gene>
    <name evidence="7" type="ORF">ABS642_18730</name>
</gene>
<proteinExistence type="inferred from homology"/>
<evidence type="ECO:0000256" key="3">
    <source>
        <dbReference type="ARBA" id="ARBA00022777"/>
    </source>
</evidence>
<sequence length="510" mass="55299">MPGDGQPGDGKQYLLGIDVGNTVIKAVLFDLDGERISSYAIDGQSTTPEPWHVERDLDELWRNAKEALQHCIAEAGIDARQIIAAGCAGHGNGLYLLDQDDRPLVGIQSLDTRAAGVAEELTSAHGDALHAATLQEPWPSQTPVLLAWMRRHHPDVVDRAGTLVMCKDYITFQLTGQKVSDISDMSGAGLLKMPECRYDDELLALYGLDGLQRLLPRLIDPTEIAGTVTAEAAAQTGLAEGTPVVGGLFDVIASALGAGVVETAATSIIAGTWSVNQYLAEEPVVDRDLLMVAAFGPARFMIMDNSATSASHLEWYVREFVERGGHHEDPFGFCHRRLSEVTPRIDDPYFHPYLYGSPQGAERRSGFYGVAGWHGEGHLIRALFEGVVFEHRRHVERLEAAGATIDRATLSGGGSRSPVWAQMLADTLGIPISVAAEDETGALGAALAAGVGVGAFSDYEDAAAHMTRIRKVYEPDAAMTEHYDHRYRVSHDLATALQGFWSEQYRDSQR</sequence>
<dbReference type="InterPro" id="IPR043129">
    <property type="entry name" value="ATPase_NBD"/>
</dbReference>
<dbReference type="Pfam" id="PF00370">
    <property type="entry name" value="FGGY_N"/>
    <property type="match status" value="1"/>
</dbReference>
<keyword evidence="3 4" id="KW-0418">Kinase</keyword>
<evidence type="ECO:0000259" key="6">
    <source>
        <dbReference type="Pfam" id="PF02782"/>
    </source>
</evidence>
<evidence type="ECO:0000256" key="4">
    <source>
        <dbReference type="RuleBase" id="RU003733"/>
    </source>
</evidence>
<accession>A0AAU7VXD6</accession>
<feature type="domain" description="Carbohydrate kinase FGGY C-terminal" evidence="6">
    <location>
        <begin position="267"/>
        <end position="451"/>
    </location>
</feature>
<evidence type="ECO:0000256" key="1">
    <source>
        <dbReference type="ARBA" id="ARBA00009156"/>
    </source>
</evidence>
<comment type="similarity">
    <text evidence="1 4">Belongs to the FGGY kinase family.</text>
</comment>
<dbReference type="CDD" id="cd07802">
    <property type="entry name" value="ASKHA_NBD_FGGY_EcLyxK-like"/>
    <property type="match status" value="1"/>
</dbReference>
<dbReference type="InterPro" id="IPR050406">
    <property type="entry name" value="FGGY_Carb_Kinase"/>
</dbReference>
<evidence type="ECO:0000256" key="2">
    <source>
        <dbReference type="ARBA" id="ARBA00022679"/>
    </source>
</evidence>
<protein>
    <submittedName>
        <fullName evidence="7">FGGY-family carbohydrate kinase</fullName>
        <ecNumber evidence="7">2.7.1.-</ecNumber>
    </submittedName>
</protein>
<evidence type="ECO:0000259" key="5">
    <source>
        <dbReference type="Pfam" id="PF00370"/>
    </source>
</evidence>
<dbReference type="GO" id="GO:0005975">
    <property type="term" value="P:carbohydrate metabolic process"/>
    <property type="evidence" value="ECO:0007669"/>
    <property type="project" value="InterPro"/>
</dbReference>
<dbReference type="EMBL" id="CP158357">
    <property type="protein sequence ID" value="XBX77926.1"/>
    <property type="molecule type" value="Genomic_DNA"/>
</dbReference>
<name>A0AAU7VXD6_9MICO</name>
<dbReference type="InterPro" id="IPR018483">
    <property type="entry name" value="Carb_kinase_FGGY_CS"/>
</dbReference>
<dbReference type="SUPFAM" id="SSF53067">
    <property type="entry name" value="Actin-like ATPase domain"/>
    <property type="match status" value="2"/>
</dbReference>
<dbReference type="PANTHER" id="PTHR43095">
    <property type="entry name" value="SUGAR KINASE"/>
    <property type="match status" value="1"/>
</dbReference>
<evidence type="ECO:0000313" key="7">
    <source>
        <dbReference type="EMBL" id="XBX77926.1"/>
    </source>
</evidence>
<keyword evidence="2 4" id="KW-0808">Transferase</keyword>
<reference evidence="7" key="1">
    <citation type="submission" date="2024-06" db="EMBL/GenBank/DDBJ databases">
        <title>Draft genome sequence of Microbacterium sp. strain A8/3-1, isolated from Oxytropis tragacanthoides Fisch. ex DC. Root nodules in the Altai region of Russia.</title>
        <authorList>
            <person name="Sazanova A."/>
            <person name="Guro P."/>
            <person name="Kuznetsova I."/>
            <person name="Belimov A."/>
            <person name="Safronova V."/>
        </authorList>
    </citation>
    <scope>NUCLEOTIDE SEQUENCE</scope>
    <source>
        <strain evidence="7">A8/3-1</strain>
    </source>
</reference>
<dbReference type="PANTHER" id="PTHR43095:SF3">
    <property type="entry name" value="L-XYLULOSE_3-KETO-L-GULONATE KINASE"/>
    <property type="match status" value="1"/>
</dbReference>
<dbReference type="PIRSF" id="PIRSF000538">
    <property type="entry name" value="GlpK"/>
    <property type="match status" value="1"/>
</dbReference>
<dbReference type="PROSITE" id="PS00445">
    <property type="entry name" value="FGGY_KINASES_2"/>
    <property type="match status" value="1"/>
</dbReference>
<dbReference type="GO" id="GO:0016301">
    <property type="term" value="F:kinase activity"/>
    <property type="evidence" value="ECO:0007669"/>
    <property type="project" value="UniProtKB-KW"/>
</dbReference>
<dbReference type="RefSeq" id="WP_350351328.1">
    <property type="nucleotide sequence ID" value="NZ_CP158357.1"/>
</dbReference>
<dbReference type="Pfam" id="PF02782">
    <property type="entry name" value="FGGY_C"/>
    <property type="match status" value="1"/>
</dbReference>
<dbReference type="InterPro" id="IPR018484">
    <property type="entry name" value="FGGY_N"/>
</dbReference>
<dbReference type="Gene3D" id="3.30.420.40">
    <property type="match status" value="2"/>
</dbReference>
<dbReference type="EC" id="2.7.1.-" evidence="7"/>